<sequence>MADNIQKPASKKLIESPSIRRHPASLDMFDRLFDEDFPALWSRKLLPFRELMQFENKLPIVDVVERDDVIVVRAEIPGVDKKDLEVTMSDHSLTIKGEKSKVEVDDRDDYYRKEIVEGKFSRTISLPAAAGAEVVSAKFKNGLLEVVVKKSEQEKRRQIKID</sequence>
<dbReference type="EMBL" id="JABMOJ010000381">
    <property type="protein sequence ID" value="NQV65718.1"/>
    <property type="molecule type" value="Genomic_DNA"/>
</dbReference>
<feature type="domain" description="SHSP" evidence="3">
    <location>
        <begin position="51"/>
        <end position="162"/>
    </location>
</feature>
<dbReference type="PROSITE" id="PS01031">
    <property type="entry name" value="SHSP"/>
    <property type="match status" value="1"/>
</dbReference>
<comment type="similarity">
    <text evidence="1 2">Belongs to the small heat shock protein (HSP20) family.</text>
</comment>
<dbReference type="InterPro" id="IPR008978">
    <property type="entry name" value="HSP20-like_chaperone"/>
</dbReference>
<dbReference type="InterPro" id="IPR002068">
    <property type="entry name" value="A-crystallin/Hsp20_dom"/>
</dbReference>
<gene>
    <name evidence="4" type="ORF">HQ497_10175</name>
</gene>
<evidence type="ECO:0000256" key="1">
    <source>
        <dbReference type="PROSITE-ProRule" id="PRU00285"/>
    </source>
</evidence>
<dbReference type="PANTHER" id="PTHR11527">
    <property type="entry name" value="HEAT-SHOCK PROTEIN 20 FAMILY MEMBER"/>
    <property type="match status" value="1"/>
</dbReference>
<organism evidence="4 5">
    <name type="scientific">SAR86 cluster bacterium</name>
    <dbReference type="NCBI Taxonomy" id="2030880"/>
    <lineage>
        <taxon>Bacteria</taxon>
        <taxon>Pseudomonadati</taxon>
        <taxon>Pseudomonadota</taxon>
        <taxon>Gammaproteobacteria</taxon>
        <taxon>SAR86 cluster</taxon>
    </lineage>
</organism>
<dbReference type="CDD" id="cd06464">
    <property type="entry name" value="ACD_sHsps-like"/>
    <property type="match status" value="1"/>
</dbReference>
<protein>
    <submittedName>
        <fullName evidence="4">Hsp20/alpha crystallin family protein</fullName>
    </submittedName>
</protein>
<dbReference type="Pfam" id="PF00011">
    <property type="entry name" value="HSP20"/>
    <property type="match status" value="1"/>
</dbReference>
<dbReference type="AlphaFoldDB" id="A0A972VWR9"/>
<evidence type="ECO:0000313" key="5">
    <source>
        <dbReference type="Proteomes" id="UP000754644"/>
    </source>
</evidence>
<evidence type="ECO:0000313" key="4">
    <source>
        <dbReference type="EMBL" id="NQV65718.1"/>
    </source>
</evidence>
<name>A0A972VWR9_9GAMM</name>
<dbReference type="Gene3D" id="2.60.40.790">
    <property type="match status" value="1"/>
</dbReference>
<comment type="caution">
    <text evidence="4">The sequence shown here is derived from an EMBL/GenBank/DDBJ whole genome shotgun (WGS) entry which is preliminary data.</text>
</comment>
<evidence type="ECO:0000256" key="2">
    <source>
        <dbReference type="RuleBase" id="RU003616"/>
    </source>
</evidence>
<proteinExistence type="inferred from homology"/>
<dbReference type="Proteomes" id="UP000754644">
    <property type="component" value="Unassembled WGS sequence"/>
</dbReference>
<dbReference type="InterPro" id="IPR031107">
    <property type="entry name" value="Small_HSP"/>
</dbReference>
<accession>A0A972VWR9</accession>
<evidence type="ECO:0000259" key="3">
    <source>
        <dbReference type="PROSITE" id="PS01031"/>
    </source>
</evidence>
<dbReference type="SUPFAM" id="SSF49764">
    <property type="entry name" value="HSP20-like chaperones"/>
    <property type="match status" value="1"/>
</dbReference>
<reference evidence="4" key="1">
    <citation type="submission" date="2020-05" db="EMBL/GenBank/DDBJ databases">
        <title>Sulfur intermediates as new biogeochemical hubs in an aquatic model microbial ecosystem.</title>
        <authorList>
            <person name="Vigneron A."/>
        </authorList>
    </citation>
    <scope>NUCLEOTIDE SEQUENCE</scope>
    <source>
        <strain evidence="4">Bin.250</strain>
    </source>
</reference>